<evidence type="ECO:0000313" key="2">
    <source>
        <dbReference type="Proteomes" id="UP000439113"/>
    </source>
</evidence>
<evidence type="ECO:0000313" key="1">
    <source>
        <dbReference type="EMBL" id="MTV29785.1"/>
    </source>
</evidence>
<dbReference type="RefSeq" id="WP_155444431.1">
    <property type="nucleotide sequence ID" value="NZ_JAOQNR010000001.1"/>
</dbReference>
<name>A0A6N8DJV2_RHOAC</name>
<dbReference type="AlphaFoldDB" id="A0A6N8DJV2"/>
<gene>
    <name evidence="1" type="ORF">GJ654_02115</name>
</gene>
<accession>A0A6N8DJV2</accession>
<protein>
    <submittedName>
        <fullName evidence="1">Uncharacterized protein</fullName>
    </submittedName>
</protein>
<reference evidence="1 2" key="1">
    <citation type="submission" date="2019-11" db="EMBL/GenBank/DDBJ databases">
        <title>Whole-genome sequence of a Rhodoblastus acidophilus DSM 142.</title>
        <authorList>
            <person name="Kyndt J.A."/>
            <person name="Meyer T.E."/>
        </authorList>
    </citation>
    <scope>NUCLEOTIDE SEQUENCE [LARGE SCALE GENOMIC DNA]</scope>
    <source>
        <strain evidence="1 2">DSM 142</strain>
    </source>
</reference>
<dbReference type="EMBL" id="WNKS01000001">
    <property type="protein sequence ID" value="MTV29785.1"/>
    <property type="molecule type" value="Genomic_DNA"/>
</dbReference>
<dbReference type="Proteomes" id="UP000439113">
    <property type="component" value="Unassembled WGS sequence"/>
</dbReference>
<organism evidence="1 2">
    <name type="scientific">Rhodoblastus acidophilus</name>
    <name type="common">Rhodopseudomonas acidophila</name>
    <dbReference type="NCBI Taxonomy" id="1074"/>
    <lineage>
        <taxon>Bacteria</taxon>
        <taxon>Pseudomonadati</taxon>
        <taxon>Pseudomonadota</taxon>
        <taxon>Alphaproteobacteria</taxon>
        <taxon>Hyphomicrobiales</taxon>
        <taxon>Rhodoblastaceae</taxon>
        <taxon>Rhodoblastus</taxon>
    </lineage>
</organism>
<proteinExistence type="predicted"/>
<sequence>MKLRRPAKKYQLNGQKQMKDTMTSLAMRLAAVNFCYDYKKTVTHNAHISIEARRRLPVDRCFLATSPARYVRSPPIPADVALLRWSFFGSAFWALASAFSGKFNFRLKSRCAKPRKTDAFVQKTCGFRQKTRDFRACSSRVVEAAPLWEPGSPRFRLAGGDVLST</sequence>
<comment type="caution">
    <text evidence="1">The sequence shown here is derived from an EMBL/GenBank/DDBJ whole genome shotgun (WGS) entry which is preliminary data.</text>
</comment>